<name>A0A0F9MVJ0_9ZZZZ</name>
<reference evidence="1" key="1">
    <citation type="journal article" date="2015" name="Nature">
        <title>Complex archaea that bridge the gap between prokaryotes and eukaryotes.</title>
        <authorList>
            <person name="Spang A."/>
            <person name="Saw J.H."/>
            <person name="Jorgensen S.L."/>
            <person name="Zaremba-Niedzwiedzka K."/>
            <person name="Martijn J."/>
            <person name="Lind A.E."/>
            <person name="van Eijk R."/>
            <person name="Schleper C."/>
            <person name="Guy L."/>
            <person name="Ettema T.J."/>
        </authorList>
    </citation>
    <scope>NUCLEOTIDE SEQUENCE</scope>
</reference>
<proteinExistence type="predicted"/>
<sequence>MRSTFKFIKTKSVRNKITSDLPILTTNYNDRNGWPEDQDRYRYQKSKVMHIIIFNILI</sequence>
<organism evidence="1">
    <name type="scientific">marine sediment metagenome</name>
    <dbReference type="NCBI Taxonomy" id="412755"/>
    <lineage>
        <taxon>unclassified sequences</taxon>
        <taxon>metagenomes</taxon>
        <taxon>ecological metagenomes</taxon>
    </lineage>
</organism>
<dbReference type="EMBL" id="LAZR01008143">
    <property type="protein sequence ID" value="KKM80675.1"/>
    <property type="molecule type" value="Genomic_DNA"/>
</dbReference>
<accession>A0A0F9MVJ0</accession>
<comment type="caution">
    <text evidence="1">The sequence shown here is derived from an EMBL/GenBank/DDBJ whole genome shotgun (WGS) entry which is preliminary data.</text>
</comment>
<evidence type="ECO:0000313" key="1">
    <source>
        <dbReference type="EMBL" id="KKM80675.1"/>
    </source>
</evidence>
<dbReference type="AlphaFoldDB" id="A0A0F9MVJ0"/>
<protein>
    <submittedName>
        <fullName evidence="1">Uncharacterized protein</fullName>
    </submittedName>
</protein>
<gene>
    <name evidence="1" type="ORF">LCGC14_1337450</name>
</gene>